<dbReference type="EMBL" id="JACXWD010000036">
    <property type="protein sequence ID" value="MBD3868591.1"/>
    <property type="molecule type" value="Genomic_DNA"/>
</dbReference>
<protein>
    <submittedName>
        <fullName evidence="2">Uncharacterized protein</fullName>
    </submittedName>
</protein>
<evidence type="ECO:0000313" key="2">
    <source>
        <dbReference type="EMBL" id="MBD3868591.1"/>
    </source>
</evidence>
<evidence type="ECO:0000313" key="3">
    <source>
        <dbReference type="Proteomes" id="UP000648239"/>
    </source>
</evidence>
<keyword evidence="1" id="KW-0732">Signal</keyword>
<feature type="signal peptide" evidence="1">
    <location>
        <begin position="1"/>
        <end position="25"/>
    </location>
</feature>
<feature type="chain" id="PRO_5035165988" evidence="1">
    <location>
        <begin position="26"/>
        <end position="55"/>
    </location>
</feature>
<comment type="caution">
    <text evidence="2">The sequence shown here is derived from an EMBL/GenBank/DDBJ whole genome shotgun (WGS) entry which is preliminary data.</text>
</comment>
<reference evidence="2 3" key="1">
    <citation type="submission" date="2020-08" db="EMBL/GenBank/DDBJ databases">
        <title>Acidobacteriota in marine sediments use diverse sulfur dissimilation pathways.</title>
        <authorList>
            <person name="Wasmund K."/>
        </authorList>
    </citation>
    <scope>NUCLEOTIDE SEQUENCE [LARGE SCALE GENOMIC DNA]</scope>
    <source>
        <strain evidence="2">MAG AM4</strain>
    </source>
</reference>
<dbReference type="AlphaFoldDB" id="A0A8J6Y940"/>
<sequence length="55" mass="5449">MNGKRFSGFTAAIFVLPALLLPALAGPPPASCTPAGGNGCDLASDLIMFGEGLCP</sequence>
<accession>A0A8J6Y940</accession>
<dbReference type="Proteomes" id="UP000648239">
    <property type="component" value="Unassembled WGS sequence"/>
</dbReference>
<proteinExistence type="predicted"/>
<name>A0A8J6Y940_9BACT</name>
<organism evidence="2 3">
    <name type="scientific">Candidatus Polarisedimenticola svalbardensis</name>
    <dbReference type="NCBI Taxonomy" id="2886004"/>
    <lineage>
        <taxon>Bacteria</taxon>
        <taxon>Pseudomonadati</taxon>
        <taxon>Acidobacteriota</taxon>
        <taxon>Candidatus Polarisedimenticolia</taxon>
        <taxon>Candidatus Polarisedimenticolales</taxon>
        <taxon>Candidatus Polarisedimenticolaceae</taxon>
        <taxon>Candidatus Polarisedimenticola</taxon>
    </lineage>
</organism>
<gene>
    <name evidence="2" type="ORF">IFK94_10750</name>
</gene>
<evidence type="ECO:0000256" key="1">
    <source>
        <dbReference type="SAM" id="SignalP"/>
    </source>
</evidence>